<accession>A0A934SQE4</accession>
<evidence type="ECO:0000256" key="1">
    <source>
        <dbReference type="SAM" id="Phobius"/>
    </source>
</evidence>
<dbReference type="EMBL" id="JAEPBG010000001">
    <property type="protein sequence ID" value="MBK4733206.1"/>
    <property type="molecule type" value="Genomic_DNA"/>
</dbReference>
<comment type="caution">
    <text evidence="2">The sequence shown here is derived from an EMBL/GenBank/DDBJ whole genome shotgun (WGS) entry which is preliminary data.</text>
</comment>
<dbReference type="InterPro" id="IPR018750">
    <property type="entry name" value="DUF2306_membrane"/>
</dbReference>
<dbReference type="RefSeq" id="WP_200589808.1">
    <property type="nucleotide sequence ID" value="NZ_JAEPBG010000001.1"/>
</dbReference>
<keyword evidence="1" id="KW-1133">Transmembrane helix</keyword>
<dbReference type="Pfam" id="PF10067">
    <property type="entry name" value="DUF2306"/>
    <property type="match status" value="1"/>
</dbReference>
<keyword evidence="1" id="KW-0472">Membrane</keyword>
<feature type="transmembrane region" description="Helical" evidence="1">
    <location>
        <begin position="36"/>
        <end position="55"/>
    </location>
</feature>
<reference evidence="2" key="1">
    <citation type="submission" date="2021-01" db="EMBL/GenBank/DDBJ databases">
        <title>Genome sequence of strain Noviherbaspirillum sp. DKR-6.</title>
        <authorList>
            <person name="Chaudhary D.K."/>
        </authorList>
    </citation>
    <scope>NUCLEOTIDE SEQUENCE</scope>
    <source>
        <strain evidence="2">DKR-6</strain>
    </source>
</reference>
<evidence type="ECO:0000313" key="2">
    <source>
        <dbReference type="EMBL" id="MBK4733206.1"/>
    </source>
</evidence>
<feature type="transmembrane region" description="Helical" evidence="1">
    <location>
        <begin position="6"/>
        <end position="27"/>
    </location>
</feature>
<organism evidence="2 3">
    <name type="scientific">Noviherbaspirillum pedocola</name>
    <dbReference type="NCBI Taxonomy" id="2801341"/>
    <lineage>
        <taxon>Bacteria</taxon>
        <taxon>Pseudomonadati</taxon>
        <taxon>Pseudomonadota</taxon>
        <taxon>Betaproteobacteria</taxon>
        <taxon>Burkholderiales</taxon>
        <taxon>Oxalobacteraceae</taxon>
        <taxon>Noviherbaspirillum</taxon>
    </lineage>
</organism>
<feature type="transmembrane region" description="Helical" evidence="1">
    <location>
        <begin position="61"/>
        <end position="81"/>
    </location>
</feature>
<keyword evidence="3" id="KW-1185">Reference proteome</keyword>
<name>A0A934SQE4_9BURK</name>
<dbReference type="Proteomes" id="UP000622890">
    <property type="component" value="Unassembled WGS sequence"/>
</dbReference>
<gene>
    <name evidence="2" type="ORF">JJB74_01055</name>
</gene>
<dbReference type="AlphaFoldDB" id="A0A934SQE4"/>
<sequence length="126" mass="14166">MVFTPVMLIHLAAASSALLLGGVVLFMRRGTPPHRLAGRVWVALMVITAISSFFIRTHGHFTVIHLLSLLVLYMLTMAIVNIRRRNIVRHQRMMIGSYTGLALAAVFTLLPSRRLGYLLWHALHLV</sequence>
<evidence type="ECO:0000313" key="3">
    <source>
        <dbReference type="Proteomes" id="UP000622890"/>
    </source>
</evidence>
<proteinExistence type="predicted"/>
<feature type="transmembrane region" description="Helical" evidence="1">
    <location>
        <begin position="93"/>
        <end position="110"/>
    </location>
</feature>
<protein>
    <submittedName>
        <fullName evidence="2">DUF2306 domain-containing protein</fullName>
    </submittedName>
</protein>
<keyword evidence="1" id="KW-0812">Transmembrane</keyword>